<accession>A0A4D6KTN6</accession>
<protein>
    <recommendedName>
        <fullName evidence="1">Transposase (putative) gypsy type domain-containing protein</fullName>
    </recommendedName>
</protein>
<keyword evidence="3" id="KW-1185">Reference proteome</keyword>
<dbReference type="AlphaFoldDB" id="A0A4D6KTN6"/>
<evidence type="ECO:0000259" key="1">
    <source>
        <dbReference type="Pfam" id="PF04195"/>
    </source>
</evidence>
<name>A0A4D6KTN6_VIGUN</name>
<organism evidence="2 3">
    <name type="scientific">Vigna unguiculata</name>
    <name type="common">Cowpea</name>
    <dbReference type="NCBI Taxonomy" id="3917"/>
    <lineage>
        <taxon>Eukaryota</taxon>
        <taxon>Viridiplantae</taxon>
        <taxon>Streptophyta</taxon>
        <taxon>Embryophyta</taxon>
        <taxon>Tracheophyta</taxon>
        <taxon>Spermatophyta</taxon>
        <taxon>Magnoliopsida</taxon>
        <taxon>eudicotyledons</taxon>
        <taxon>Gunneridae</taxon>
        <taxon>Pentapetalae</taxon>
        <taxon>rosids</taxon>
        <taxon>fabids</taxon>
        <taxon>Fabales</taxon>
        <taxon>Fabaceae</taxon>
        <taxon>Papilionoideae</taxon>
        <taxon>50 kb inversion clade</taxon>
        <taxon>NPAAA clade</taxon>
        <taxon>indigoferoid/millettioid clade</taxon>
        <taxon>Phaseoleae</taxon>
        <taxon>Vigna</taxon>
    </lineage>
</organism>
<feature type="domain" description="Transposase (putative) gypsy type" evidence="1">
    <location>
        <begin position="99"/>
        <end position="146"/>
    </location>
</feature>
<dbReference type="Proteomes" id="UP000501690">
    <property type="component" value="Linkage Group LG1"/>
</dbReference>
<evidence type="ECO:0000313" key="3">
    <source>
        <dbReference type="Proteomes" id="UP000501690"/>
    </source>
</evidence>
<sequence>MGEGRIPMKVTIETREDPPEQITKSSLPTRAGYKWVAEDVRMQHSLFRWSWLLKSWLNCIHVFERGVWRDIVALERVSAIGCVCHGQEGASEKFFYMYMCHFLQLYVKLPFDDFTMGVLGLLNVAPTQLHPNSWAYLQAFRVLCRAL</sequence>
<dbReference type="Pfam" id="PF04195">
    <property type="entry name" value="Transposase_28"/>
    <property type="match status" value="1"/>
</dbReference>
<dbReference type="InterPro" id="IPR007321">
    <property type="entry name" value="Transposase_28"/>
</dbReference>
<dbReference type="EMBL" id="CP039345">
    <property type="protein sequence ID" value="QCD79167.1"/>
    <property type="molecule type" value="Genomic_DNA"/>
</dbReference>
<gene>
    <name evidence="2" type="ORF">DEO72_LG1g2806</name>
</gene>
<evidence type="ECO:0000313" key="2">
    <source>
        <dbReference type="EMBL" id="QCD79167.1"/>
    </source>
</evidence>
<proteinExistence type="predicted"/>
<reference evidence="2 3" key="1">
    <citation type="submission" date="2019-04" db="EMBL/GenBank/DDBJ databases">
        <title>An improved genome assembly and genetic linkage map for asparagus bean, Vigna unguiculata ssp. sesquipedialis.</title>
        <authorList>
            <person name="Xia Q."/>
            <person name="Zhang R."/>
            <person name="Dong Y."/>
        </authorList>
    </citation>
    <scope>NUCLEOTIDE SEQUENCE [LARGE SCALE GENOMIC DNA]</scope>
    <source>
        <tissue evidence="2">Leaf</tissue>
    </source>
</reference>